<keyword evidence="1" id="KW-0812">Transmembrane</keyword>
<reference evidence="2" key="2">
    <citation type="submission" date="2023-01" db="EMBL/GenBank/DDBJ databases">
        <authorList>
            <person name="Sun Q."/>
            <person name="Evtushenko L."/>
        </authorList>
    </citation>
    <scope>NUCLEOTIDE SEQUENCE</scope>
    <source>
        <strain evidence="2">VKM Ac-1958</strain>
    </source>
</reference>
<comment type="caution">
    <text evidence="2">The sequence shown here is derived from an EMBL/GenBank/DDBJ whole genome shotgun (WGS) entry which is preliminary data.</text>
</comment>
<dbReference type="Proteomes" id="UP001142325">
    <property type="component" value="Unassembled WGS sequence"/>
</dbReference>
<keyword evidence="3" id="KW-1185">Reference proteome</keyword>
<keyword evidence="1" id="KW-1133">Transmembrane helix</keyword>
<accession>A0A9W6HVC8</accession>
<proteinExistence type="predicted"/>
<evidence type="ECO:0000313" key="3">
    <source>
        <dbReference type="Proteomes" id="UP001142325"/>
    </source>
</evidence>
<evidence type="ECO:0000313" key="2">
    <source>
        <dbReference type="EMBL" id="GLK03025.1"/>
    </source>
</evidence>
<dbReference type="AlphaFoldDB" id="A0A9W6HVC8"/>
<feature type="transmembrane region" description="Helical" evidence="1">
    <location>
        <begin position="109"/>
        <end position="130"/>
    </location>
</feature>
<gene>
    <name evidence="2" type="ORF">GCM10017596_27400</name>
</gene>
<keyword evidence="1" id="KW-0472">Membrane</keyword>
<feature type="transmembrane region" description="Helical" evidence="1">
    <location>
        <begin position="65"/>
        <end position="89"/>
    </location>
</feature>
<dbReference type="EMBL" id="BSET01000002">
    <property type="protein sequence ID" value="GLK03025.1"/>
    <property type="molecule type" value="Genomic_DNA"/>
</dbReference>
<reference evidence="2" key="1">
    <citation type="journal article" date="2014" name="Int. J. Syst. Evol. Microbiol.">
        <title>Complete genome sequence of Corynebacterium casei LMG S-19264T (=DSM 44701T), isolated from a smear-ripened cheese.</title>
        <authorList>
            <consortium name="US DOE Joint Genome Institute (JGI-PGF)"/>
            <person name="Walter F."/>
            <person name="Albersmeier A."/>
            <person name="Kalinowski J."/>
            <person name="Ruckert C."/>
        </authorList>
    </citation>
    <scope>NUCLEOTIDE SEQUENCE</scope>
    <source>
        <strain evidence="2">VKM Ac-1958</strain>
    </source>
</reference>
<evidence type="ECO:0000256" key="1">
    <source>
        <dbReference type="SAM" id="Phobius"/>
    </source>
</evidence>
<organism evidence="2 3">
    <name type="scientific">Microbacterium keratanolyticum</name>
    <dbReference type="NCBI Taxonomy" id="67574"/>
    <lineage>
        <taxon>Bacteria</taxon>
        <taxon>Bacillati</taxon>
        <taxon>Actinomycetota</taxon>
        <taxon>Actinomycetes</taxon>
        <taxon>Micrococcales</taxon>
        <taxon>Microbacteriaceae</taxon>
        <taxon>Microbacterium</taxon>
    </lineage>
</organism>
<protein>
    <submittedName>
        <fullName evidence="2">Uncharacterized protein</fullName>
    </submittedName>
</protein>
<feature type="transmembrane region" description="Helical" evidence="1">
    <location>
        <begin position="26"/>
        <end position="53"/>
    </location>
</feature>
<sequence length="139" mass="15352">MTDVERDALRLDVPAEPRGTENSKGFAIMAALVLAFGGFLLPIVGYLVGIVLVAMSRLWRPWEKLLAILLPFGVTAVIGAVSWILGVAQRPTELEGVVVNPLLPASYDLWFSTLILGILIVPACSMWLLWRLRDRTPER</sequence>
<name>A0A9W6HVC8_9MICO</name>
<dbReference type="RefSeq" id="WP_204937833.1">
    <property type="nucleotide sequence ID" value="NZ_BAAAUM010000002.1"/>
</dbReference>